<keyword evidence="2" id="KW-1185">Reference proteome</keyword>
<dbReference type="EMBL" id="CP028519">
    <property type="protein sequence ID" value="AVY95192.1"/>
    <property type="molecule type" value="Genomic_DNA"/>
</dbReference>
<dbReference type="AlphaFoldDB" id="A0A2S0PCY2"/>
<dbReference type="KEGG" id="maer:DAI18_14915"/>
<dbReference type="RefSeq" id="WP_107889813.1">
    <property type="nucleotide sequence ID" value="NZ_CP028519.1"/>
</dbReference>
<evidence type="ECO:0000313" key="2">
    <source>
        <dbReference type="Proteomes" id="UP000244173"/>
    </source>
</evidence>
<sequence length="69" mass="7081">MPFASECVLRNGGSVTVTETGEVHAQGNTTISVATGASAGGVEITARHDAEGRSDFINQTASVKGRMPF</sequence>
<gene>
    <name evidence="1" type="ORF">DAI18_14915</name>
</gene>
<reference evidence="1 2" key="1">
    <citation type="submission" date="2018-04" db="EMBL/GenBank/DDBJ databases">
        <title>Denitrifier Microvirgula.</title>
        <authorList>
            <person name="Anderson E."/>
            <person name="Jang J."/>
            <person name="Ishii S."/>
        </authorList>
    </citation>
    <scope>NUCLEOTIDE SEQUENCE [LARGE SCALE GENOMIC DNA]</scope>
    <source>
        <strain evidence="1 2">BE2.4</strain>
    </source>
</reference>
<accession>A0A2S0PCY2</accession>
<name>A0A2S0PCY2_9NEIS</name>
<protein>
    <submittedName>
        <fullName evidence="1">Uncharacterized protein</fullName>
    </submittedName>
</protein>
<organism evidence="1 2">
    <name type="scientific">Microvirgula aerodenitrificans</name>
    <dbReference type="NCBI Taxonomy" id="57480"/>
    <lineage>
        <taxon>Bacteria</taxon>
        <taxon>Pseudomonadati</taxon>
        <taxon>Pseudomonadota</taxon>
        <taxon>Betaproteobacteria</taxon>
        <taxon>Neisseriales</taxon>
        <taxon>Aquaspirillaceae</taxon>
        <taxon>Microvirgula</taxon>
    </lineage>
</organism>
<evidence type="ECO:0000313" key="1">
    <source>
        <dbReference type="EMBL" id="AVY95192.1"/>
    </source>
</evidence>
<proteinExistence type="predicted"/>
<dbReference type="Proteomes" id="UP000244173">
    <property type="component" value="Chromosome"/>
</dbReference>